<evidence type="ECO:0000313" key="3">
    <source>
        <dbReference type="Proteomes" id="UP000062963"/>
    </source>
</evidence>
<reference evidence="2 3" key="1">
    <citation type="journal article" date="2015" name="Genome Announc.">
        <title>Complete Genome Sequence of Spiroplasma kunkelii Strain CR2-3x, Causal Agent of Corn Stunt Disease in Zea mays L.</title>
        <authorList>
            <person name="Davis R.E."/>
            <person name="Shao J."/>
            <person name="Dally E.L."/>
            <person name="Zhao Y."/>
            <person name="Gasparich G.E."/>
            <person name="Gaynor B.J."/>
            <person name="Athey J.C."/>
            <person name="Harrison N.A."/>
            <person name="Donofrio N."/>
        </authorList>
    </citation>
    <scope>NUCLEOTIDE SEQUENCE [LARGE SCALE GENOMIC DNA]</scope>
    <source>
        <strain evidence="2 3">CR2-3x</strain>
    </source>
</reference>
<feature type="domain" description="4Fe-4S ferredoxin-type" evidence="1">
    <location>
        <begin position="9"/>
        <end position="38"/>
    </location>
</feature>
<sequence length="81" mass="9197">MANRDISKKRTYVNTDLCISCGSCIMIDETETFFMDDDGFANTIDNDKELVEAQMVCPTAAIFIKTLKEFKENRKSSLDTD</sequence>
<evidence type="ECO:0000259" key="1">
    <source>
        <dbReference type="PROSITE" id="PS51379"/>
    </source>
</evidence>
<dbReference type="OrthoDB" id="9803319at2"/>
<dbReference type="STRING" id="273035.SKUN_00545"/>
<name>A0A0K2JFR7_SPIKU</name>
<dbReference type="Gene3D" id="3.30.70.20">
    <property type="match status" value="1"/>
</dbReference>
<dbReference type="KEGG" id="skn:SKUN_00545"/>
<evidence type="ECO:0000313" key="2">
    <source>
        <dbReference type="EMBL" id="ALA97440.1"/>
    </source>
</evidence>
<protein>
    <recommendedName>
        <fullName evidence="1">4Fe-4S ferredoxin-type domain-containing protein</fullName>
    </recommendedName>
</protein>
<dbReference type="EMBL" id="CP010899">
    <property type="protein sequence ID" value="ALA97440.1"/>
    <property type="molecule type" value="Genomic_DNA"/>
</dbReference>
<keyword evidence="3" id="KW-1185">Reference proteome</keyword>
<dbReference type="RefSeq" id="WP_053390723.1">
    <property type="nucleotide sequence ID" value="NZ_CP010899.1"/>
</dbReference>
<dbReference type="SUPFAM" id="SSF54862">
    <property type="entry name" value="4Fe-4S ferredoxins"/>
    <property type="match status" value="1"/>
</dbReference>
<dbReference type="Proteomes" id="UP000062963">
    <property type="component" value="Chromosome"/>
</dbReference>
<dbReference type="InterPro" id="IPR017896">
    <property type="entry name" value="4Fe4S_Fe-S-bd"/>
</dbReference>
<gene>
    <name evidence="2" type="ORF">SKUN_00545</name>
</gene>
<accession>A0A0K2JFR7</accession>
<dbReference type="PATRIC" id="fig|273035.7.peg.643"/>
<dbReference type="PROSITE" id="PS51379">
    <property type="entry name" value="4FE4S_FER_2"/>
    <property type="match status" value="1"/>
</dbReference>
<organism evidence="2 3">
    <name type="scientific">Spiroplasma kunkelii CR2-3x</name>
    <dbReference type="NCBI Taxonomy" id="273035"/>
    <lineage>
        <taxon>Bacteria</taxon>
        <taxon>Bacillati</taxon>
        <taxon>Mycoplasmatota</taxon>
        <taxon>Mollicutes</taxon>
        <taxon>Entomoplasmatales</taxon>
        <taxon>Spiroplasmataceae</taxon>
        <taxon>Spiroplasma</taxon>
    </lineage>
</organism>
<proteinExistence type="predicted"/>
<dbReference type="AlphaFoldDB" id="A0A0K2JFR7"/>